<dbReference type="Proteomes" id="UP000184148">
    <property type="component" value="Unassembled WGS sequence"/>
</dbReference>
<keyword evidence="5" id="KW-0547">Nucleotide-binding</keyword>
<keyword evidence="7" id="KW-0067">ATP-binding</keyword>
<dbReference type="InterPro" id="IPR005467">
    <property type="entry name" value="His_kinase_dom"/>
</dbReference>
<dbReference type="RefSeq" id="WP_420795741.1">
    <property type="nucleotide sequence ID" value="NZ_FQUY01000010.1"/>
</dbReference>
<evidence type="ECO:0000256" key="8">
    <source>
        <dbReference type="ARBA" id="ARBA00023012"/>
    </source>
</evidence>
<dbReference type="Gene3D" id="1.10.287.130">
    <property type="match status" value="1"/>
</dbReference>
<sequence>MIDRLISVPHLNQSQLLARWKKFINGEPIDAQEIFCETYNAWQRCLKNGINPFKLKIECLSEAELQYRKARVREIIRLLEPHLQTIKRTVSTHSDHYFIVVADHEGYVMEVYCDKESASGFCDLPLYPGVCFAEKYVGNNGIGSVLAIKKPLAVIGAEHYIEIFHKWSCVGAPILDDDGAVMAVIEVSIPCGSESPYTFSLTVAAAKAVEAALKQTQMERQLQESKKFLRQLMQQRDIIFNAMSQGVVILNKEGIVTFFNKAAERIWNLPASEIGGKNFDCFGQGRCWRPEPLLLRTIREARPFTNIECKCRNDQHDKFLLVNTSLLRDENGSVAGAIGIYTDVTELRRQEARIREQEKLAVVGQMAAGMAHEIRNPLASVRGFAQLMSEKIGPINSTFKEYMEIMIQEIDQADSFINNFLQLARPKPPTMQQCSLNELIISFARIFESQAFLQGVKVKTDLQGDLPPIILDKDQIKQVLLNLCQNALQALDMQGTIILATRYHKEEKEICLSVIDDGPGIPPENLDKLGTPFFTTKDKGTGLGLSISYTIVDRHRGRIEVDSKLGEGTRFSIYLPVDQQF</sequence>
<dbReference type="SUPFAM" id="SSF55874">
    <property type="entry name" value="ATPase domain of HSP90 chaperone/DNA topoisomerase II/histidine kinase"/>
    <property type="match status" value="1"/>
</dbReference>
<evidence type="ECO:0000256" key="5">
    <source>
        <dbReference type="ARBA" id="ARBA00022741"/>
    </source>
</evidence>
<dbReference type="PROSITE" id="PS50113">
    <property type="entry name" value="PAC"/>
    <property type="match status" value="1"/>
</dbReference>
<dbReference type="CDD" id="cd00082">
    <property type="entry name" value="HisKA"/>
    <property type="match status" value="1"/>
</dbReference>
<dbReference type="EMBL" id="FQUY01000010">
    <property type="protein sequence ID" value="SHF04140.1"/>
    <property type="molecule type" value="Genomic_DNA"/>
</dbReference>
<evidence type="ECO:0000259" key="9">
    <source>
        <dbReference type="PROSITE" id="PS50109"/>
    </source>
</evidence>
<feature type="domain" description="PAS" evidence="10">
    <location>
        <begin position="225"/>
        <end position="278"/>
    </location>
</feature>
<evidence type="ECO:0000259" key="10">
    <source>
        <dbReference type="PROSITE" id="PS50112"/>
    </source>
</evidence>
<dbReference type="PRINTS" id="PR00344">
    <property type="entry name" value="BCTRLSENSOR"/>
</dbReference>
<dbReference type="Pfam" id="PF01590">
    <property type="entry name" value="GAF"/>
    <property type="match status" value="1"/>
</dbReference>
<protein>
    <recommendedName>
        <fullName evidence="2">histidine kinase</fullName>
        <ecNumber evidence="2">2.7.13.3</ecNumber>
    </recommendedName>
</protein>
<dbReference type="InterPro" id="IPR013656">
    <property type="entry name" value="PAS_4"/>
</dbReference>
<keyword evidence="6" id="KW-0418">Kinase</keyword>
<evidence type="ECO:0000313" key="12">
    <source>
        <dbReference type="EMBL" id="SHF04140.1"/>
    </source>
</evidence>
<dbReference type="SUPFAM" id="SSF47384">
    <property type="entry name" value="Homodimeric domain of signal transducing histidine kinase"/>
    <property type="match status" value="1"/>
</dbReference>
<dbReference type="InterPro" id="IPR029016">
    <property type="entry name" value="GAF-like_dom_sf"/>
</dbReference>
<evidence type="ECO:0000256" key="3">
    <source>
        <dbReference type="ARBA" id="ARBA00022553"/>
    </source>
</evidence>
<dbReference type="SMART" id="SM00091">
    <property type="entry name" value="PAS"/>
    <property type="match status" value="1"/>
</dbReference>
<dbReference type="Pfam" id="PF00512">
    <property type="entry name" value="HisKA"/>
    <property type="match status" value="1"/>
</dbReference>
<name>A0A1M4YEG8_9FIRM</name>
<dbReference type="InterPro" id="IPR000014">
    <property type="entry name" value="PAS"/>
</dbReference>
<evidence type="ECO:0000256" key="4">
    <source>
        <dbReference type="ARBA" id="ARBA00022679"/>
    </source>
</evidence>
<dbReference type="STRING" id="1121429.SAMN02745133_01698"/>
<dbReference type="Gene3D" id="3.30.565.10">
    <property type="entry name" value="Histidine kinase-like ATPase, C-terminal domain"/>
    <property type="match status" value="1"/>
</dbReference>
<proteinExistence type="predicted"/>
<keyword evidence="4" id="KW-0808">Transferase</keyword>
<dbReference type="InterPro" id="IPR004358">
    <property type="entry name" value="Sig_transdc_His_kin-like_C"/>
</dbReference>
<dbReference type="PANTHER" id="PTHR43065:SF10">
    <property type="entry name" value="PEROXIDE STRESS-ACTIVATED HISTIDINE KINASE MAK3"/>
    <property type="match status" value="1"/>
</dbReference>
<dbReference type="Pfam" id="PF02518">
    <property type="entry name" value="HATPase_c"/>
    <property type="match status" value="1"/>
</dbReference>
<dbReference type="SUPFAM" id="SSF55785">
    <property type="entry name" value="PYP-like sensor domain (PAS domain)"/>
    <property type="match status" value="1"/>
</dbReference>
<dbReference type="InterPro" id="IPR035965">
    <property type="entry name" value="PAS-like_dom_sf"/>
</dbReference>
<dbReference type="GO" id="GO:0000155">
    <property type="term" value="F:phosphorelay sensor kinase activity"/>
    <property type="evidence" value="ECO:0007669"/>
    <property type="project" value="InterPro"/>
</dbReference>
<dbReference type="PANTHER" id="PTHR43065">
    <property type="entry name" value="SENSOR HISTIDINE KINASE"/>
    <property type="match status" value="1"/>
</dbReference>
<keyword evidence="13" id="KW-1185">Reference proteome</keyword>
<dbReference type="InterPro" id="IPR003661">
    <property type="entry name" value="HisK_dim/P_dom"/>
</dbReference>
<comment type="catalytic activity">
    <reaction evidence="1">
        <text>ATP + protein L-histidine = ADP + protein N-phospho-L-histidine.</text>
        <dbReference type="EC" id="2.7.13.3"/>
    </reaction>
</comment>
<evidence type="ECO:0000313" key="13">
    <source>
        <dbReference type="Proteomes" id="UP000184148"/>
    </source>
</evidence>
<dbReference type="AlphaFoldDB" id="A0A1M4YEG8"/>
<evidence type="ECO:0000256" key="6">
    <source>
        <dbReference type="ARBA" id="ARBA00022777"/>
    </source>
</evidence>
<keyword evidence="8" id="KW-0902">Two-component regulatory system</keyword>
<evidence type="ECO:0000256" key="2">
    <source>
        <dbReference type="ARBA" id="ARBA00012438"/>
    </source>
</evidence>
<dbReference type="CDD" id="cd00130">
    <property type="entry name" value="PAS"/>
    <property type="match status" value="1"/>
</dbReference>
<dbReference type="InterPro" id="IPR036890">
    <property type="entry name" value="HATPase_C_sf"/>
</dbReference>
<reference evidence="13" key="1">
    <citation type="submission" date="2016-11" db="EMBL/GenBank/DDBJ databases">
        <authorList>
            <person name="Varghese N."/>
            <person name="Submissions S."/>
        </authorList>
    </citation>
    <scope>NUCLEOTIDE SEQUENCE [LARGE SCALE GENOMIC DNA]</scope>
    <source>
        <strain evidence="13">DSM 12395</strain>
    </source>
</reference>
<gene>
    <name evidence="12" type="ORF">SAMN02745133_01698</name>
</gene>
<dbReference type="PROSITE" id="PS50112">
    <property type="entry name" value="PAS"/>
    <property type="match status" value="1"/>
</dbReference>
<dbReference type="PROSITE" id="PS50109">
    <property type="entry name" value="HIS_KIN"/>
    <property type="match status" value="1"/>
</dbReference>
<evidence type="ECO:0000256" key="7">
    <source>
        <dbReference type="ARBA" id="ARBA00022840"/>
    </source>
</evidence>
<dbReference type="Gene3D" id="3.30.450.20">
    <property type="entry name" value="PAS domain"/>
    <property type="match status" value="1"/>
</dbReference>
<dbReference type="GO" id="GO:0005524">
    <property type="term" value="F:ATP binding"/>
    <property type="evidence" value="ECO:0007669"/>
    <property type="project" value="UniProtKB-KW"/>
</dbReference>
<dbReference type="Gene3D" id="3.30.450.40">
    <property type="match status" value="1"/>
</dbReference>
<dbReference type="InterPro" id="IPR003594">
    <property type="entry name" value="HATPase_dom"/>
</dbReference>
<feature type="domain" description="PAC" evidence="11">
    <location>
        <begin position="300"/>
        <end position="356"/>
    </location>
</feature>
<dbReference type="SMART" id="SM00388">
    <property type="entry name" value="HisKA"/>
    <property type="match status" value="1"/>
</dbReference>
<dbReference type="SMART" id="SM00387">
    <property type="entry name" value="HATPase_c"/>
    <property type="match status" value="1"/>
</dbReference>
<organism evidence="12 13">
    <name type="scientific">Desulforamulus putei DSM 12395</name>
    <dbReference type="NCBI Taxonomy" id="1121429"/>
    <lineage>
        <taxon>Bacteria</taxon>
        <taxon>Bacillati</taxon>
        <taxon>Bacillota</taxon>
        <taxon>Clostridia</taxon>
        <taxon>Eubacteriales</taxon>
        <taxon>Peptococcaceae</taxon>
        <taxon>Desulforamulus</taxon>
    </lineage>
</organism>
<dbReference type="NCBIfam" id="TIGR00229">
    <property type="entry name" value="sensory_box"/>
    <property type="match status" value="1"/>
</dbReference>
<dbReference type="EC" id="2.7.13.3" evidence="2"/>
<evidence type="ECO:0000256" key="1">
    <source>
        <dbReference type="ARBA" id="ARBA00000085"/>
    </source>
</evidence>
<dbReference type="InterPro" id="IPR003018">
    <property type="entry name" value="GAF"/>
</dbReference>
<keyword evidence="3" id="KW-0597">Phosphoprotein</keyword>
<dbReference type="Pfam" id="PF08448">
    <property type="entry name" value="PAS_4"/>
    <property type="match status" value="1"/>
</dbReference>
<feature type="domain" description="Histidine kinase" evidence="9">
    <location>
        <begin position="369"/>
        <end position="579"/>
    </location>
</feature>
<accession>A0A1M4YEG8</accession>
<dbReference type="InterPro" id="IPR036097">
    <property type="entry name" value="HisK_dim/P_sf"/>
</dbReference>
<dbReference type="InterPro" id="IPR000700">
    <property type="entry name" value="PAS-assoc_C"/>
</dbReference>
<evidence type="ECO:0000259" key="11">
    <source>
        <dbReference type="PROSITE" id="PS50113"/>
    </source>
</evidence>